<dbReference type="STRING" id="28573.A0A0U1LVF2"/>
<reference evidence="2 3" key="1">
    <citation type="submission" date="2015-04" db="EMBL/GenBank/DDBJ databases">
        <authorList>
            <person name="Syromyatnikov M.Y."/>
            <person name="Popov V.N."/>
        </authorList>
    </citation>
    <scope>NUCLEOTIDE SEQUENCE [LARGE SCALE GENOMIC DNA]</scope>
    <source>
        <strain evidence="2">WF-38-12</strain>
    </source>
</reference>
<organism evidence="2 3">
    <name type="scientific">Talaromyces islandicus</name>
    <name type="common">Penicillium islandicum</name>
    <dbReference type="NCBI Taxonomy" id="28573"/>
    <lineage>
        <taxon>Eukaryota</taxon>
        <taxon>Fungi</taxon>
        <taxon>Dikarya</taxon>
        <taxon>Ascomycota</taxon>
        <taxon>Pezizomycotina</taxon>
        <taxon>Eurotiomycetes</taxon>
        <taxon>Eurotiomycetidae</taxon>
        <taxon>Eurotiales</taxon>
        <taxon>Trichocomaceae</taxon>
        <taxon>Talaromyces</taxon>
        <taxon>Talaromyces sect. Islandici</taxon>
    </lineage>
</organism>
<evidence type="ECO:0000313" key="2">
    <source>
        <dbReference type="EMBL" id="CRG87384.1"/>
    </source>
</evidence>
<sequence>MDVLSLDLGDHQIFATHGALKAYILPKVHQALQNPNLERLVVKGCYKRHGESLLLSDNEKRDKRFNWHRPTANLLDEGTVELLCFPGRDTVHHQALMAATYFGLFSPRPKAPIVTEQLPCAQDCPAIFENSNLRLMGPVNTVVIGYVDRILPENLQSYWETGTNDPDQIFGWKKFQQRDGDTVVFLGCMISLWGDVLAHLVPALKSFNKAKCILYIGKAGSLRPLDMPNRVIVTGNTSYLNGELISWENPLYSTINNRHSMDVSAHIVQGAHVTVSSPLDETKAWFSDWKDKAQWVDCEVGHIARACKLLDIDFGWDSKNWSESQNTIDGLLNTDILQGSGINIYFLPNVNALNKNRELCERLSQHLYIDPFFWSDSAYESNGFFMCEDRPVQDSKGDSKCSISRFLIKELEEKGAKNSYKWQYLSFFTLWISGTNEGTHMDTQILLCFDLTRDVMEPLVRKNFLEANGPSLMSGPWETYTVLAKAMTQHFDDSLWKFRDPIRNIEKTRSNINRVAPKSPPQQRFRELVKKYEDMYELSRHIIHARECLKVTADTFHIIEEFRERHLPPDWELRVGGRRRIQILRFYASFLTNIEKRAESFERRLQNETQLVYNLIAAEEASDSRDLLHRSNSSLNEMKEKAGTSIDRLADMKEAVAPLESIQKDSASLVKVLAEKKTDDLVSQALLEEHRKSRKDLLNLALLLSFEFWAGVLVLGFLISNVSAVNLVNGDGDENDVKLQIPGVLSWLRSTFS</sequence>
<dbReference type="EMBL" id="CVMT01000003">
    <property type="protein sequence ID" value="CRG87384.1"/>
    <property type="molecule type" value="Genomic_DNA"/>
</dbReference>
<dbReference type="InterPro" id="IPR035994">
    <property type="entry name" value="Nucleoside_phosphorylase_sf"/>
</dbReference>
<keyword evidence="3" id="KW-1185">Reference proteome</keyword>
<dbReference type="OrthoDB" id="3503419at2759"/>
<protein>
    <submittedName>
        <fullName evidence="2">Unhealthy ribosome biogenesis protein 2 homolog</fullName>
    </submittedName>
</protein>
<dbReference type="Proteomes" id="UP000054383">
    <property type="component" value="Unassembled WGS sequence"/>
</dbReference>
<keyword evidence="1" id="KW-1133">Transmembrane helix</keyword>
<accession>A0A0U1LVF2</accession>
<keyword evidence="1" id="KW-0812">Transmembrane</keyword>
<dbReference type="SUPFAM" id="SSF53167">
    <property type="entry name" value="Purine and uridine phosphorylases"/>
    <property type="match status" value="1"/>
</dbReference>
<feature type="transmembrane region" description="Helical" evidence="1">
    <location>
        <begin position="697"/>
        <end position="719"/>
    </location>
</feature>
<dbReference type="AlphaFoldDB" id="A0A0U1LVF2"/>
<keyword evidence="1" id="KW-0472">Membrane</keyword>
<proteinExistence type="predicted"/>
<name>A0A0U1LVF2_TALIS</name>
<evidence type="ECO:0000256" key="1">
    <source>
        <dbReference type="SAM" id="Phobius"/>
    </source>
</evidence>
<dbReference type="GO" id="GO:0009116">
    <property type="term" value="P:nucleoside metabolic process"/>
    <property type="evidence" value="ECO:0007669"/>
    <property type="project" value="InterPro"/>
</dbReference>
<dbReference type="GO" id="GO:0003824">
    <property type="term" value="F:catalytic activity"/>
    <property type="evidence" value="ECO:0007669"/>
    <property type="project" value="InterPro"/>
</dbReference>
<gene>
    <name evidence="2" type="ORF">PISL3812_04401</name>
</gene>
<evidence type="ECO:0000313" key="3">
    <source>
        <dbReference type="Proteomes" id="UP000054383"/>
    </source>
</evidence>